<evidence type="ECO:0000256" key="3">
    <source>
        <dbReference type="ARBA" id="ARBA00023319"/>
    </source>
</evidence>
<dbReference type="Gene3D" id="2.60.40.10">
    <property type="entry name" value="Immunoglobulins"/>
    <property type="match status" value="1"/>
</dbReference>
<dbReference type="InterPro" id="IPR013783">
    <property type="entry name" value="Ig-like_fold"/>
</dbReference>
<name>A0A2T7PF20_POMCA</name>
<reference evidence="6 7" key="1">
    <citation type="submission" date="2018-04" db="EMBL/GenBank/DDBJ databases">
        <title>The genome of golden apple snail Pomacea canaliculata provides insight into stress tolerance and invasive adaptation.</title>
        <authorList>
            <person name="Liu C."/>
            <person name="Liu B."/>
            <person name="Ren Y."/>
            <person name="Zhang Y."/>
            <person name="Wang H."/>
            <person name="Li S."/>
            <person name="Jiang F."/>
            <person name="Yin L."/>
            <person name="Zhang G."/>
            <person name="Qian W."/>
            <person name="Fan W."/>
        </authorList>
    </citation>
    <scope>NUCLEOTIDE SEQUENCE [LARGE SCALE GENOMIC DNA]</scope>
    <source>
        <strain evidence="6">SZHN2017</strain>
        <tissue evidence="6">Muscle</tissue>
    </source>
</reference>
<dbReference type="GO" id="GO:0005737">
    <property type="term" value="C:cytoplasm"/>
    <property type="evidence" value="ECO:0007669"/>
    <property type="project" value="UniProtKB-SubCell"/>
</dbReference>
<comment type="subcellular location">
    <subcellularLocation>
        <location evidence="1">Cytoplasm</location>
    </subcellularLocation>
</comment>
<feature type="region of interest" description="Disordered" evidence="4">
    <location>
        <begin position="379"/>
        <end position="434"/>
    </location>
</feature>
<dbReference type="InterPro" id="IPR003598">
    <property type="entry name" value="Ig_sub2"/>
</dbReference>
<dbReference type="InterPro" id="IPR013098">
    <property type="entry name" value="Ig_I-set"/>
</dbReference>
<keyword evidence="3" id="KW-0393">Immunoglobulin domain</keyword>
<feature type="compositionally biased region" description="Low complexity" evidence="4">
    <location>
        <begin position="324"/>
        <end position="339"/>
    </location>
</feature>
<dbReference type="GO" id="GO:0004672">
    <property type="term" value="F:protein kinase activity"/>
    <property type="evidence" value="ECO:0007669"/>
    <property type="project" value="TreeGrafter"/>
</dbReference>
<feature type="region of interest" description="Disordered" evidence="4">
    <location>
        <begin position="293"/>
        <end position="349"/>
    </location>
</feature>
<feature type="compositionally biased region" description="Basic and acidic residues" evidence="4">
    <location>
        <begin position="311"/>
        <end position="323"/>
    </location>
</feature>
<dbReference type="SMART" id="SM00409">
    <property type="entry name" value="IG"/>
    <property type="match status" value="1"/>
</dbReference>
<dbReference type="OrthoDB" id="5969272at2759"/>
<evidence type="ECO:0000313" key="7">
    <source>
        <dbReference type="Proteomes" id="UP000245119"/>
    </source>
</evidence>
<dbReference type="InterPro" id="IPR007110">
    <property type="entry name" value="Ig-like_dom"/>
</dbReference>
<evidence type="ECO:0000256" key="2">
    <source>
        <dbReference type="ARBA" id="ARBA00022490"/>
    </source>
</evidence>
<dbReference type="EMBL" id="PZQS01000004">
    <property type="protein sequence ID" value="PVD32022.1"/>
    <property type="molecule type" value="Genomic_DNA"/>
</dbReference>
<protein>
    <recommendedName>
        <fullName evidence="5">Ig-like domain-containing protein</fullName>
    </recommendedName>
</protein>
<dbReference type="AlphaFoldDB" id="A0A2T7PF20"/>
<comment type="caution">
    <text evidence="6">The sequence shown here is derived from an EMBL/GenBank/DDBJ whole genome shotgun (WGS) entry which is preliminary data.</text>
</comment>
<proteinExistence type="predicted"/>
<accession>A0A2T7PF20</accession>
<keyword evidence="7" id="KW-1185">Reference proteome</keyword>
<dbReference type="InterPro" id="IPR036179">
    <property type="entry name" value="Ig-like_dom_sf"/>
</dbReference>
<feature type="compositionally biased region" description="Basic and acidic residues" evidence="4">
    <location>
        <begin position="379"/>
        <end position="390"/>
    </location>
</feature>
<dbReference type="SUPFAM" id="SSF48726">
    <property type="entry name" value="Immunoglobulin"/>
    <property type="match status" value="1"/>
</dbReference>
<dbReference type="FunFam" id="2.60.40.10:FF:000425">
    <property type="entry name" value="Myosin light chain kinase"/>
    <property type="match status" value="1"/>
</dbReference>
<feature type="domain" description="Ig-like" evidence="5">
    <location>
        <begin position="31"/>
        <end position="121"/>
    </location>
</feature>
<keyword evidence="2" id="KW-0963">Cytoplasm</keyword>
<organism evidence="6 7">
    <name type="scientific">Pomacea canaliculata</name>
    <name type="common">Golden apple snail</name>
    <dbReference type="NCBI Taxonomy" id="400727"/>
    <lineage>
        <taxon>Eukaryota</taxon>
        <taxon>Metazoa</taxon>
        <taxon>Spiralia</taxon>
        <taxon>Lophotrochozoa</taxon>
        <taxon>Mollusca</taxon>
        <taxon>Gastropoda</taxon>
        <taxon>Caenogastropoda</taxon>
        <taxon>Architaenioglossa</taxon>
        <taxon>Ampullarioidea</taxon>
        <taxon>Ampullariidae</taxon>
        <taxon>Pomacea</taxon>
    </lineage>
</organism>
<evidence type="ECO:0000313" key="6">
    <source>
        <dbReference type="EMBL" id="PVD32022.1"/>
    </source>
</evidence>
<evidence type="ECO:0000256" key="4">
    <source>
        <dbReference type="SAM" id="MobiDB-lite"/>
    </source>
</evidence>
<gene>
    <name evidence="6" type="ORF">C0Q70_07448</name>
</gene>
<dbReference type="PROSITE" id="PS50835">
    <property type="entry name" value="IG_LIKE"/>
    <property type="match status" value="1"/>
</dbReference>
<dbReference type="Pfam" id="PF07679">
    <property type="entry name" value="I-set"/>
    <property type="match status" value="1"/>
</dbReference>
<dbReference type="SMART" id="SM00408">
    <property type="entry name" value="IGc2"/>
    <property type="match status" value="1"/>
</dbReference>
<dbReference type="PANTHER" id="PTHR47633">
    <property type="entry name" value="IMMUNOGLOBULIN"/>
    <property type="match status" value="1"/>
</dbReference>
<sequence>MNHFSFERSSTSTSLGNDCTDDIDLLPVAAPEFVKRLSGEEAVDEGADLTLQFKVVGIPPPTLRWFKDDEEVSDHPRLSVDKKEDGSHLLTLHAVNKGDEAAYRCRAENSEGSSSCCFFLSVKAKPKSPKRDGKLSPNKRTVSYPTMFSTIVEKVEEEEKAGRETAQAPESPLSHFYDSLSLKSRSTWPSFLGDWAFVSGTHKARGGSVQTPEARPEVTAAAEVKPTSENVRMLRAGSPMTFSLTHQKKQGKTLNLRPRALCFVSKPEESNLSDSELYRKMLIAHRKKLRHVDFKSDAQTKPDSTPPSISHKPEQKLLQERKAGSTPTVTKGTTQSKTTFAGSSTGEHSRLKGLASTLAPLYVTKTSNDSATRMELVKAADPSKKTDRCDVLGVNSLPTAPHELGENKMETSKGGNGGLAPPLPEREEREPTPIPPEMLVIPQKTSSSHVTPSCQWTEDAFLCGSALQAPSEAKDRKTSKVDLDVAASVWCRTWLLIWRLKTRSATTAAKTT</sequence>
<dbReference type="Proteomes" id="UP000245119">
    <property type="component" value="Linkage Group LG4"/>
</dbReference>
<evidence type="ECO:0000259" key="5">
    <source>
        <dbReference type="PROSITE" id="PS50835"/>
    </source>
</evidence>
<dbReference type="InterPro" id="IPR003599">
    <property type="entry name" value="Ig_sub"/>
</dbReference>
<dbReference type="PANTHER" id="PTHR47633:SF8">
    <property type="entry name" value="SPEG NEIGHBOR PROTEIN"/>
    <property type="match status" value="1"/>
</dbReference>
<evidence type="ECO:0000256" key="1">
    <source>
        <dbReference type="ARBA" id="ARBA00004496"/>
    </source>
</evidence>